<feature type="domain" description="HAT C-terminal dimerisation" evidence="2">
    <location>
        <begin position="780"/>
        <end position="849"/>
    </location>
</feature>
<evidence type="ECO:0000259" key="2">
    <source>
        <dbReference type="Pfam" id="PF05699"/>
    </source>
</evidence>
<feature type="region of interest" description="Disordered" evidence="1">
    <location>
        <begin position="26"/>
        <end position="82"/>
    </location>
</feature>
<dbReference type="Pfam" id="PF05699">
    <property type="entry name" value="Dimer_Tnp_hAT"/>
    <property type="match status" value="1"/>
</dbReference>
<dbReference type="InterPro" id="IPR025398">
    <property type="entry name" value="DUF4371"/>
</dbReference>
<proteinExistence type="predicted"/>
<feature type="compositionally biased region" description="Low complexity" evidence="1">
    <location>
        <begin position="111"/>
        <end position="136"/>
    </location>
</feature>
<dbReference type="InterPro" id="IPR012337">
    <property type="entry name" value="RNaseH-like_sf"/>
</dbReference>
<comment type="caution">
    <text evidence="4">The sequence shown here is derived from an EMBL/GenBank/DDBJ whole genome shotgun (WGS) entry which is preliminary data.</text>
</comment>
<feature type="compositionally biased region" description="Low complexity" evidence="1">
    <location>
        <begin position="157"/>
        <end position="167"/>
    </location>
</feature>
<name>A0A814ZTE8_9BILA</name>
<sequence length="873" mass="98917">MDQPSKESKRGTIRSFFNSYNIKSRKSTSAIPHNTTDSLSNETMDISSTSINDEQQEQISTYSSSLSPRLLSPSSNCFSPLDKPEENISSALFFSSMVLSPSNKRRQEQTSLSLPKSPRLSSPSSRVSQLSSPSSSADQQEKASSLLSSDVISDQIESSSFESSASSNKPTLNPSDLSSSFNEPPTQPKLATYPLNKDKRCFRIQWLSQYSWHSNSGINLNNRNQSDAYARGFNSWKNALSRNQGFPKHELSKSHKQAVVNFEEYIVRKQSSSSVLQVLDKSRKEVIEQNRTKLMKIVSLLHICGRQMIAIRGHSESEASSNRGNFIELLKWSSATDPIALSILNDSAKNSTYLSPSTQNNLVTLIASDIRQQIAQKISGCVFTLMVDESRDISGNQQLSVVVRVIDVEVTANNHQNCQSLFKEYFVGFVRLVEFDAQSLTNEIVKFLSSINIDINSCVAMCFDGASVLSGVHSGVQSLLRKQHIPRAIYVHCYAHKLNLVICDVTKAIPYLAEFYSIINKTYVYFHKSSVTNEMFKKVQQQLKIDRSDLSTNTTLKNWAETRWDSRWISIQSIIDNYQVLLQSLEELEEEGTDRSIDARGLLFALKEPLFIVTIFIIHNLFGKIKILSDQLKSESLDFGKAHILINSVIKQINDLRSEDEFDKLFEQIGEFCFKHDISFNIPIRHRRAKTVSTRFKDCIVMSTVGQREEISDKSEFQDRIFIHNLEILRGIASLSPDNTKFLEVEELKYLCNIFQCDILLLVNEIKVLKPMLEHSKSQNIVELYFEIVQFKQAFPTFTSLIVGALTIPVSSTTTERTFSKMKYIKTAARNSMSDGRLSDLSLIAIERDFHADYQKIIDVFATQHKNSRILLK</sequence>
<dbReference type="AlphaFoldDB" id="A0A814ZTE8"/>
<evidence type="ECO:0008006" key="6">
    <source>
        <dbReference type="Google" id="ProtNLM"/>
    </source>
</evidence>
<reference evidence="4" key="1">
    <citation type="submission" date="2021-02" db="EMBL/GenBank/DDBJ databases">
        <authorList>
            <person name="Nowell W R."/>
        </authorList>
    </citation>
    <scope>NUCLEOTIDE SEQUENCE</scope>
</reference>
<dbReference type="Proteomes" id="UP000663860">
    <property type="component" value="Unassembled WGS sequence"/>
</dbReference>
<evidence type="ECO:0000256" key="1">
    <source>
        <dbReference type="SAM" id="MobiDB-lite"/>
    </source>
</evidence>
<dbReference type="GO" id="GO:0046983">
    <property type="term" value="F:protein dimerization activity"/>
    <property type="evidence" value="ECO:0007669"/>
    <property type="project" value="InterPro"/>
</dbReference>
<dbReference type="EMBL" id="CAJNOE010000504">
    <property type="protein sequence ID" value="CAF1248024.1"/>
    <property type="molecule type" value="Genomic_DNA"/>
</dbReference>
<feature type="compositionally biased region" description="Low complexity" evidence="1">
    <location>
        <begin position="63"/>
        <end position="75"/>
    </location>
</feature>
<dbReference type="PANTHER" id="PTHR45749:SF37">
    <property type="entry name" value="OS05G0311600 PROTEIN"/>
    <property type="match status" value="1"/>
</dbReference>
<dbReference type="SUPFAM" id="SSF53098">
    <property type="entry name" value="Ribonuclease H-like"/>
    <property type="match status" value="1"/>
</dbReference>
<feature type="compositionally biased region" description="Polar residues" evidence="1">
    <location>
        <begin position="168"/>
        <end position="184"/>
    </location>
</feature>
<dbReference type="PANTHER" id="PTHR45749">
    <property type="match status" value="1"/>
</dbReference>
<feature type="compositionally biased region" description="Polar residues" evidence="1">
    <location>
        <begin position="142"/>
        <end position="156"/>
    </location>
</feature>
<dbReference type="InterPro" id="IPR008906">
    <property type="entry name" value="HATC_C_dom"/>
</dbReference>
<protein>
    <recommendedName>
        <fullName evidence="6">Zinc finger MYM-type protein 1-like</fullName>
    </recommendedName>
</protein>
<feature type="domain" description="DUF4371" evidence="3">
    <location>
        <begin position="230"/>
        <end position="473"/>
    </location>
</feature>
<evidence type="ECO:0000259" key="3">
    <source>
        <dbReference type="Pfam" id="PF14291"/>
    </source>
</evidence>
<evidence type="ECO:0000313" key="5">
    <source>
        <dbReference type="Proteomes" id="UP000663860"/>
    </source>
</evidence>
<feature type="compositionally biased region" description="Polar residues" evidence="1">
    <location>
        <begin position="26"/>
        <end position="62"/>
    </location>
</feature>
<evidence type="ECO:0000313" key="4">
    <source>
        <dbReference type="EMBL" id="CAF1248024.1"/>
    </source>
</evidence>
<dbReference type="Pfam" id="PF14291">
    <property type="entry name" value="DUF4371"/>
    <property type="match status" value="1"/>
</dbReference>
<feature type="region of interest" description="Disordered" evidence="1">
    <location>
        <begin position="104"/>
        <end position="194"/>
    </location>
</feature>
<organism evidence="4 5">
    <name type="scientific">Adineta steineri</name>
    <dbReference type="NCBI Taxonomy" id="433720"/>
    <lineage>
        <taxon>Eukaryota</taxon>
        <taxon>Metazoa</taxon>
        <taxon>Spiralia</taxon>
        <taxon>Gnathifera</taxon>
        <taxon>Rotifera</taxon>
        <taxon>Eurotatoria</taxon>
        <taxon>Bdelloidea</taxon>
        <taxon>Adinetida</taxon>
        <taxon>Adinetidae</taxon>
        <taxon>Adineta</taxon>
    </lineage>
</organism>
<accession>A0A814ZTE8</accession>
<gene>
    <name evidence="4" type="ORF">IZO911_LOCUS31184</name>
</gene>